<comment type="caution">
    <text evidence="2">The sequence shown here is derived from an EMBL/GenBank/DDBJ whole genome shotgun (WGS) entry which is preliminary data.</text>
</comment>
<evidence type="ECO:0000313" key="4">
    <source>
        <dbReference type="Proteomes" id="UP000483672"/>
    </source>
</evidence>
<dbReference type="EMBL" id="WIPF01000046">
    <property type="protein sequence ID" value="KAF3220549.1"/>
    <property type="molecule type" value="Genomic_DNA"/>
</dbReference>
<protein>
    <submittedName>
        <fullName evidence="2">Uncharacterized protein</fullName>
    </submittedName>
</protein>
<evidence type="ECO:0000313" key="1">
    <source>
        <dbReference type="EMBL" id="KAF3189866.1"/>
    </source>
</evidence>
<organism evidence="2 4">
    <name type="scientific">Orbilia oligospora</name>
    <name type="common">Nematode-trapping fungus</name>
    <name type="synonym">Arthrobotrys oligospora</name>
    <dbReference type="NCBI Taxonomy" id="2813651"/>
    <lineage>
        <taxon>Eukaryota</taxon>
        <taxon>Fungi</taxon>
        <taxon>Dikarya</taxon>
        <taxon>Ascomycota</taxon>
        <taxon>Pezizomycotina</taxon>
        <taxon>Orbiliomycetes</taxon>
        <taxon>Orbiliales</taxon>
        <taxon>Orbiliaceae</taxon>
        <taxon>Orbilia</taxon>
    </lineage>
</organism>
<evidence type="ECO:0000313" key="2">
    <source>
        <dbReference type="EMBL" id="KAF3220549.1"/>
    </source>
</evidence>
<name>A0A6G1M3Q0_ORBOL</name>
<evidence type="ECO:0000313" key="3">
    <source>
        <dbReference type="Proteomes" id="UP000479691"/>
    </source>
</evidence>
<dbReference type="AlphaFoldDB" id="A0A6G1M3Q0"/>
<proteinExistence type="predicted"/>
<sequence>MVCASHLLPQKINPCPPPHASPLLKFIMLNYGLDYHRAANFIDIHGSVNYHNTNGSGNNTVAEIDIDLERLFREVDSVERRDEFYWRCLDVQAQAGVWGRTRERGRGRECVIS</sequence>
<dbReference type="EMBL" id="JAABOE010000007">
    <property type="protein sequence ID" value="KAF3189866.1"/>
    <property type="molecule type" value="Genomic_DNA"/>
</dbReference>
<accession>A0A6G1M3Q0</accession>
<dbReference type="Proteomes" id="UP000479691">
    <property type="component" value="Unassembled WGS sequence"/>
</dbReference>
<reference evidence="3 4" key="1">
    <citation type="submission" date="2019-06" db="EMBL/GenBank/DDBJ databases">
        <authorList>
            <person name="Palmer J.M."/>
        </authorList>
    </citation>
    <scope>NUCLEOTIDE SEQUENCE [LARGE SCALE GENOMIC DNA]</scope>
    <source>
        <strain evidence="2 4">TWF191</strain>
        <strain evidence="1 3">TWF788</strain>
    </source>
</reference>
<dbReference type="Proteomes" id="UP000483672">
    <property type="component" value="Unassembled WGS sequence"/>
</dbReference>
<gene>
    <name evidence="2" type="ORF">TWF191_007449</name>
    <name evidence="1" type="ORF">TWF788_009852</name>
</gene>